<feature type="region of interest" description="Disordered" evidence="1">
    <location>
        <begin position="1"/>
        <end position="45"/>
    </location>
</feature>
<dbReference type="EMBL" id="CAJNNV010016980">
    <property type="protein sequence ID" value="CAE8604818.1"/>
    <property type="molecule type" value="Genomic_DNA"/>
</dbReference>
<evidence type="ECO:0000313" key="2">
    <source>
        <dbReference type="EMBL" id="CAE8604818.1"/>
    </source>
</evidence>
<name>A0A813F3U7_POLGL</name>
<comment type="caution">
    <text evidence="2">The sequence shown here is derived from an EMBL/GenBank/DDBJ whole genome shotgun (WGS) entry which is preliminary data.</text>
</comment>
<sequence length="172" mass="18845">MSPATPMEEAAGNLAKDHQSLELPDATATSSAQEQQHARKRLRDEVCQAPSPAVIGPPEVTVQFRWAVETFRRTDLVEGARVVYRSRGTVDGKGGLKLSYQETTAAWEVSSSSGGCLYRLPGNFASPADFVGSRSWQRSYGGECNLIVMQKVHVEEDSGWLEPGLLAFDRPY</sequence>
<dbReference type="Proteomes" id="UP000654075">
    <property type="component" value="Unassembled WGS sequence"/>
</dbReference>
<evidence type="ECO:0000256" key="1">
    <source>
        <dbReference type="SAM" id="MobiDB-lite"/>
    </source>
</evidence>
<gene>
    <name evidence="2" type="ORF">PGLA1383_LOCUS22964</name>
</gene>
<protein>
    <submittedName>
        <fullName evidence="2">Uncharacterized protein</fullName>
    </submittedName>
</protein>
<accession>A0A813F3U7</accession>
<proteinExistence type="predicted"/>
<reference evidence="2" key="1">
    <citation type="submission" date="2021-02" db="EMBL/GenBank/DDBJ databases">
        <authorList>
            <person name="Dougan E. K."/>
            <person name="Rhodes N."/>
            <person name="Thang M."/>
            <person name="Chan C."/>
        </authorList>
    </citation>
    <scope>NUCLEOTIDE SEQUENCE</scope>
</reference>
<dbReference type="OrthoDB" id="453311at2759"/>
<keyword evidence="3" id="KW-1185">Reference proteome</keyword>
<evidence type="ECO:0000313" key="3">
    <source>
        <dbReference type="Proteomes" id="UP000654075"/>
    </source>
</evidence>
<dbReference type="AlphaFoldDB" id="A0A813F3U7"/>
<organism evidence="2 3">
    <name type="scientific">Polarella glacialis</name>
    <name type="common">Dinoflagellate</name>
    <dbReference type="NCBI Taxonomy" id="89957"/>
    <lineage>
        <taxon>Eukaryota</taxon>
        <taxon>Sar</taxon>
        <taxon>Alveolata</taxon>
        <taxon>Dinophyceae</taxon>
        <taxon>Suessiales</taxon>
        <taxon>Suessiaceae</taxon>
        <taxon>Polarella</taxon>
    </lineage>
</organism>